<evidence type="ECO:0008006" key="3">
    <source>
        <dbReference type="Google" id="ProtNLM"/>
    </source>
</evidence>
<name>A0A0V0R1N7_PSEPJ</name>
<proteinExistence type="predicted"/>
<gene>
    <name evidence="1" type="ORF">PPERSA_02204</name>
</gene>
<dbReference type="EMBL" id="LDAU01000075">
    <property type="protein sequence ID" value="KRX08072.1"/>
    <property type="molecule type" value="Genomic_DNA"/>
</dbReference>
<evidence type="ECO:0000313" key="1">
    <source>
        <dbReference type="EMBL" id="KRX08072.1"/>
    </source>
</evidence>
<keyword evidence="2" id="KW-1185">Reference proteome</keyword>
<evidence type="ECO:0000313" key="2">
    <source>
        <dbReference type="Proteomes" id="UP000054937"/>
    </source>
</evidence>
<dbReference type="GO" id="GO:0035091">
    <property type="term" value="F:phosphatidylinositol binding"/>
    <property type="evidence" value="ECO:0007669"/>
    <property type="project" value="InterPro"/>
</dbReference>
<sequence length="390" mass="45919">MTVPEHPQLRSSTAESAQFNVLNQSQQLLSQSQSESFLEDDEQNFCDFLIPEQVCVVGWDIVPDRNEIYFIIESETEEVIEFTKRSPKEFRILFKQLVKNDKSFNKAYQAMSKIKWQHLLMSFGQNDFRKLTQRQSEFNYSFGGGGPTNEIKKSILSNNGNRCSQKINNGYSFDMQQSLLDQSIISNSLSSYSYKEMSTQISYTYIYADKFEKNLLCEESEKYIYTIQFTNPQLKYNYQVKRTYSDFLSLSEYMQELYQNQSLDYNEQYNKILIKNNLNQGNIDQQDDSQDKDAENKREIINKFFVHVIKQRLWTLNLKLFLEQNKEQNIQNYIKNNQIMKDLYGSLLQSQQLYSNDNSSQVASVVIHSQFSGQKSSQTQKSHQSEFSFR</sequence>
<comment type="caution">
    <text evidence="1">The sequence shown here is derived from an EMBL/GenBank/DDBJ whole genome shotgun (WGS) entry which is preliminary data.</text>
</comment>
<accession>A0A0V0R1N7</accession>
<dbReference type="Proteomes" id="UP000054937">
    <property type="component" value="Unassembled WGS sequence"/>
</dbReference>
<protein>
    <recommendedName>
        <fullName evidence="3">Phox homologous domain</fullName>
    </recommendedName>
</protein>
<dbReference type="Gene3D" id="3.30.1520.10">
    <property type="entry name" value="Phox-like domain"/>
    <property type="match status" value="1"/>
</dbReference>
<dbReference type="InterPro" id="IPR036871">
    <property type="entry name" value="PX_dom_sf"/>
</dbReference>
<dbReference type="AlphaFoldDB" id="A0A0V0R1N7"/>
<dbReference type="InParanoid" id="A0A0V0R1N7"/>
<reference evidence="1 2" key="1">
    <citation type="journal article" date="2015" name="Sci. Rep.">
        <title>Genome of the facultative scuticociliatosis pathogen Pseudocohnilembus persalinus provides insight into its virulence through horizontal gene transfer.</title>
        <authorList>
            <person name="Xiong J."/>
            <person name="Wang G."/>
            <person name="Cheng J."/>
            <person name="Tian M."/>
            <person name="Pan X."/>
            <person name="Warren A."/>
            <person name="Jiang C."/>
            <person name="Yuan D."/>
            <person name="Miao W."/>
        </authorList>
    </citation>
    <scope>NUCLEOTIDE SEQUENCE [LARGE SCALE GENOMIC DNA]</scope>
    <source>
        <strain evidence="1">36N120E</strain>
    </source>
</reference>
<organism evidence="1 2">
    <name type="scientific">Pseudocohnilembus persalinus</name>
    <name type="common">Ciliate</name>
    <dbReference type="NCBI Taxonomy" id="266149"/>
    <lineage>
        <taxon>Eukaryota</taxon>
        <taxon>Sar</taxon>
        <taxon>Alveolata</taxon>
        <taxon>Ciliophora</taxon>
        <taxon>Intramacronucleata</taxon>
        <taxon>Oligohymenophorea</taxon>
        <taxon>Scuticociliatia</taxon>
        <taxon>Philasterida</taxon>
        <taxon>Pseudocohnilembidae</taxon>
        <taxon>Pseudocohnilembus</taxon>
    </lineage>
</organism>